<evidence type="ECO:0000256" key="2">
    <source>
        <dbReference type="ARBA" id="ARBA00022771"/>
    </source>
</evidence>
<feature type="compositionally biased region" description="Basic and acidic residues" evidence="5">
    <location>
        <begin position="9"/>
        <end position="18"/>
    </location>
</feature>
<keyword evidence="3 4" id="KW-0862">Zinc</keyword>
<dbReference type="SUPFAM" id="SSF57933">
    <property type="entry name" value="TAZ domain"/>
    <property type="match status" value="1"/>
</dbReference>
<comment type="caution">
    <text evidence="7">The sequence shown here is derived from an EMBL/GenBank/DDBJ whole genome shotgun (WGS) entry which is preliminary data.</text>
</comment>
<feature type="region of interest" description="Disordered" evidence="5">
    <location>
        <begin position="303"/>
        <end position="380"/>
    </location>
</feature>
<evidence type="ECO:0000259" key="6">
    <source>
        <dbReference type="PROSITE" id="PS50134"/>
    </source>
</evidence>
<feature type="region of interest" description="Disordered" evidence="5">
    <location>
        <begin position="190"/>
        <end position="258"/>
    </location>
</feature>
<evidence type="ECO:0000313" key="7">
    <source>
        <dbReference type="EMBL" id="KAJ7371800.1"/>
    </source>
</evidence>
<proteinExistence type="predicted"/>
<feature type="zinc finger region" description="TAZ-type" evidence="4">
    <location>
        <begin position="25"/>
        <end position="106"/>
    </location>
</feature>
<feature type="compositionally biased region" description="Basic and acidic residues" evidence="5">
    <location>
        <begin position="352"/>
        <end position="361"/>
    </location>
</feature>
<keyword evidence="8" id="KW-1185">Reference proteome</keyword>
<feature type="region of interest" description="Disordered" evidence="5">
    <location>
        <begin position="1"/>
        <end position="20"/>
    </location>
</feature>
<name>A0A9W9YYQ0_9CNID</name>
<dbReference type="InterPro" id="IPR035898">
    <property type="entry name" value="TAZ_dom_sf"/>
</dbReference>
<sequence>MVTSSWHQLQEREREKPKVMASSYEPMSAGHAWHNELHSFLPHALDCVDPNCLLPLCVNLKLTLRHVQLCKKLDQCTICQMMKSLAATHSDSCRDFYCRVPFCMEAKVTTQQRILMDELVKTSDASLKRQHEDDSCLLMKETGQEPACGRDDASGKAIDAFGIPVTSTATPKPVDCKNVTVVDGCPEQVSSSDVTWPITSNPQPGPKIAMQSPVSGESFQPEWIQRSPFRSRVESPKRSQSTSAQGQLQGRLPAVNSETSIPPQWREQMPSATAAIVPAKSHSQPGTKRKLQKFISQKFQVSIDKSTAPPPKVHRPISNEPNSLQDDCPEVQIVESKSSGRFACKVNGAATPKDDKKPSKEKTKRPQVLAKSATKTSCRH</sequence>
<evidence type="ECO:0000256" key="4">
    <source>
        <dbReference type="PROSITE-ProRule" id="PRU00203"/>
    </source>
</evidence>
<dbReference type="Proteomes" id="UP001163046">
    <property type="component" value="Unassembled WGS sequence"/>
</dbReference>
<dbReference type="OrthoDB" id="5975066at2759"/>
<dbReference type="InterPro" id="IPR000197">
    <property type="entry name" value="Znf_TAZ"/>
</dbReference>
<keyword evidence="1 4" id="KW-0479">Metal-binding</keyword>
<feature type="domain" description="TAZ-type" evidence="6">
    <location>
        <begin position="25"/>
        <end position="106"/>
    </location>
</feature>
<gene>
    <name evidence="7" type="ORF">OS493_023141</name>
</gene>
<dbReference type="GO" id="GO:0008270">
    <property type="term" value="F:zinc ion binding"/>
    <property type="evidence" value="ECO:0007669"/>
    <property type="project" value="UniProtKB-KW"/>
</dbReference>
<accession>A0A9W9YYQ0</accession>
<evidence type="ECO:0000256" key="5">
    <source>
        <dbReference type="SAM" id="MobiDB-lite"/>
    </source>
</evidence>
<organism evidence="7 8">
    <name type="scientific">Desmophyllum pertusum</name>
    <dbReference type="NCBI Taxonomy" id="174260"/>
    <lineage>
        <taxon>Eukaryota</taxon>
        <taxon>Metazoa</taxon>
        <taxon>Cnidaria</taxon>
        <taxon>Anthozoa</taxon>
        <taxon>Hexacorallia</taxon>
        <taxon>Scleractinia</taxon>
        <taxon>Caryophylliina</taxon>
        <taxon>Caryophylliidae</taxon>
        <taxon>Desmophyllum</taxon>
    </lineage>
</organism>
<feature type="compositionally biased region" description="Polar residues" evidence="5">
    <location>
        <begin position="190"/>
        <end position="202"/>
    </location>
</feature>
<protein>
    <recommendedName>
        <fullName evidence="6">TAZ-type domain-containing protein</fullName>
    </recommendedName>
</protein>
<evidence type="ECO:0000313" key="8">
    <source>
        <dbReference type="Proteomes" id="UP001163046"/>
    </source>
</evidence>
<dbReference type="Gene3D" id="1.20.1020.10">
    <property type="entry name" value="TAZ domain"/>
    <property type="match status" value="1"/>
</dbReference>
<evidence type="ECO:0000256" key="1">
    <source>
        <dbReference type="ARBA" id="ARBA00022723"/>
    </source>
</evidence>
<feature type="compositionally biased region" description="Polar residues" evidence="5">
    <location>
        <begin position="238"/>
        <end position="248"/>
    </location>
</feature>
<dbReference type="PROSITE" id="PS50134">
    <property type="entry name" value="ZF_TAZ"/>
    <property type="match status" value="1"/>
</dbReference>
<dbReference type="EMBL" id="MU826842">
    <property type="protein sequence ID" value="KAJ7371800.1"/>
    <property type="molecule type" value="Genomic_DNA"/>
</dbReference>
<dbReference type="SMART" id="SM00551">
    <property type="entry name" value="ZnF_TAZ"/>
    <property type="match status" value="1"/>
</dbReference>
<keyword evidence="2 4" id="KW-0863">Zinc-finger</keyword>
<dbReference type="Pfam" id="PF02135">
    <property type="entry name" value="zf-TAZ"/>
    <property type="match status" value="1"/>
</dbReference>
<dbReference type="AlphaFoldDB" id="A0A9W9YYQ0"/>
<reference evidence="7" key="1">
    <citation type="submission" date="2023-01" db="EMBL/GenBank/DDBJ databases">
        <title>Genome assembly of the deep-sea coral Lophelia pertusa.</title>
        <authorList>
            <person name="Herrera S."/>
            <person name="Cordes E."/>
        </authorList>
    </citation>
    <scope>NUCLEOTIDE SEQUENCE</scope>
    <source>
        <strain evidence="7">USNM1676648</strain>
        <tissue evidence="7">Polyp</tissue>
    </source>
</reference>
<evidence type="ECO:0000256" key="3">
    <source>
        <dbReference type="ARBA" id="ARBA00022833"/>
    </source>
</evidence>